<dbReference type="InterPro" id="IPR036041">
    <property type="entry name" value="Ribosome-inact_prot_sf"/>
</dbReference>
<protein>
    <submittedName>
        <fullName evidence="1">Uncharacterized protein</fullName>
    </submittedName>
</protein>
<dbReference type="GO" id="GO:0030598">
    <property type="term" value="F:rRNA N-glycosylase activity"/>
    <property type="evidence" value="ECO:0007669"/>
    <property type="project" value="InterPro"/>
</dbReference>
<accession>A0AAV1RW67</accession>
<proteinExistence type="predicted"/>
<dbReference type="EMBL" id="CAWUPB010001159">
    <property type="protein sequence ID" value="CAK7340041.1"/>
    <property type="molecule type" value="Genomic_DNA"/>
</dbReference>
<feature type="non-terminal residue" evidence="1">
    <location>
        <position position="1"/>
    </location>
</feature>
<reference evidence="1 2" key="1">
    <citation type="submission" date="2024-01" db="EMBL/GenBank/DDBJ databases">
        <authorList>
            <person name="Waweru B."/>
        </authorList>
    </citation>
    <scope>NUCLEOTIDE SEQUENCE [LARGE SCALE GENOMIC DNA]</scope>
</reference>
<dbReference type="Proteomes" id="UP001314170">
    <property type="component" value="Unassembled WGS sequence"/>
</dbReference>
<dbReference type="AlphaFoldDB" id="A0AAV1RW67"/>
<evidence type="ECO:0000313" key="1">
    <source>
        <dbReference type="EMBL" id="CAK7340041.1"/>
    </source>
</evidence>
<keyword evidence="2" id="KW-1185">Reference proteome</keyword>
<dbReference type="InterPro" id="IPR016138">
    <property type="entry name" value="Ribosome_inactivat_prot_sub1"/>
</dbReference>
<organism evidence="1 2">
    <name type="scientific">Dovyalis caffra</name>
    <dbReference type="NCBI Taxonomy" id="77055"/>
    <lineage>
        <taxon>Eukaryota</taxon>
        <taxon>Viridiplantae</taxon>
        <taxon>Streptophyta</taxon>
        <taxon>Embryophyta</taxon>
        <taxon>Tracheophyta</taxon>
        <taxon>Spermatophyta</taxon>
        <taxon>Magnoliopsida</taxon>
        <taxon>eudicotyledons</taxon>
        <taxon>Gunneridae</taxon>
        <taxon>Pentapetalae</taxon>
        <taxon>rosids</taxon>
        <taxon>fabids</taxon>
        <taxon>Malpighiales</taxon>
        <taxon>Salicaceae</taxon>
        <taxon>Flacourtieae</taxon>
        <taxon>Dovyalis</taxon>
    </lineage>
</organism>
<dbReference type="SUPFAM" id="SSF56371">
    <property type="entry name" value="Ribosome inactivating proteins (RIP)"/>
    <property type="match status" value="1"/>
</dbReference>
<name>A0AAV1RW67_9ROSI</name>
<dbReference type="Gene3D" id="3.40.420.10">
    <property type="entry name" value="Ricin (A subunit), domain 1"/>
    <property type="match status" value="1"/>
</dbReference>
<comment type="caution">
    <text evidence="1">The sequence shown here is derived from an EMBL/GenBank/DDBJ whole genome shotgun (WGS) entry which is preliminary data.</text>
</comment>
<sequence>CMYPSTYGGIEGKPNTRLKLELGIERLKFAILSVFGKQQIKENLEAKLLLLSVQMVSEATRTGNGICDHFKTSEQGIWRGSQLTAKRNRRLVVFSNSGNGHKGCKAQQIVFSTPLDQILGT</sequence>
<dbReference type="GO" id="GO:0017148">
    <property type="term" value="P:negative regulation of translation"/>
    <property type="evidence" value="ECO:0007669"/>
    <property type="project" value="InterPro"/>
</dbReference>
<gene>
    <name evidence="1" type="ORF">DCAF_LOCUS15121</name>
</gene>
<evidence type="ECO:0000313" key="2">
    <source>
        <dbReference type="Proteomes" id="UP001314170"/>
    </source>
</evidence>